<comment type="caution">
    <text evidence="1">The sequence shown here is derived from an EMBL/GenBank/DDBJ whole genome shotgun (WGS) entry which is preliminary data.</text>
</comment>
<name>A0A9P0TQV4_PIEBR</name>
<dbReference type="AlphaFoldDB" id="A0A9P0TQV4"/>
<proteinExistence type="predicted"/>
<reference evidence="1" key="1">
    <citation type="submission" date="2022-05" db="EMBL/GenBank/DDBJ databases">
        <authorList>
            <person name="Okamura Y."/>
        </authorList>
    </citation>
    <scope>NUCLEOTIDE SEQUENCE</scope>
</reference>
<sequence length="111" mass="12525">MWGWHRMLPVLESPYDQYLNSKGMSPKGFLRSAAIYHQAKETNFFIKVQSPDMQTVRGGRNFLPVGPNGGTCHYAGLFIATITISKAPLCTWYARSNLADTKINFSPHFDI</sequence>
<protein>
    <submittedName>
        <fullName evidence="1">Uncharacterized protein</fullName>
    </submittedName>
</protein>
<organism evidence="1 2">
    <name type="scientific">Pieris brassicae</name>
    <name type="common">White butterfly</name>
    <name type="synonym">Large white butterfly</name>
    <dbReference type="NCBI Taxonomy" id="7116"/>
    <lineage>
        <taxon>Eukaryota</taxon>
        <taxon>Metazoa</taxon>
        <taxon>Ecdysozoa</taxon>
        <taxon>Arthropoda</taxon>
        <taxon>Hexapoda</taxon>
        <taxon>Insecta</taxon>
        <taxon>Pterygota</taxon>
        <taxon>Neoptera</taxon>
        <taxon>Endopterygota</taxon>
        <taxon>Lepidoptera</taxon>
        <taxon>Glossata</taxon>
        <taxon>Ditrysia</taxon>
        <taxon>Papilionoidea</taxon>
        <taxon>Pieridae</taxon>
        <taxon>Pierinae</taxon>
        <taxon>Pieris</taxon>
    </lineage>
</organism>
<evidence type="ECO:0000313" key="1">
    <source>
        <dbReference type="EMBL" id="CAH4033670.1"/>
    </source>
</evidence>
<evidence type="ECO:0000313" key="2">
    <source>
        <dbReference type="Proteomes" id="UP001152562"/>
    </source>
</evidence>
<accession>A0A9P0TQV4</accession>
<gene>
    <name evidence="1" type="ORF">PIBRA_LOCUS9928</name>
</gene>
<keyword evidence="2" id="KW-1185">Reference proteome</keyword>
<dbReference type="Proteomes" id="UP001152562">
    <property type="component" value="Unassembled WGS sequence"/>
</dbReference>
<dbReference type="EMBL" id="CALOZG010000034">
    <property type="protein sequence ID" value="CAH4033670.1"/>
    <property type="molecule type" value="Genomic_DNA"/>
</dbReference>